<sequence>ERDYLVSNEMQLRMGEMYGERQLVKLDGMLPLVGRTLQIGQYERKPFGFSFETVTGGNYVVEFSQDLKEWGQLKEYKGTGKLINFVDSRPSSLPSGKSFYRIRIDQ</sequence>
<organism evidence="1">
    <name type="scientific">marine metagenome</name>
    <dbReference type="NCBI Taxonomy" id="408172"/>
    <lineage>
        <taxon>unclassified sequences</taxon>
        <taxon>metagenomes</taxon>
        <taxon>ecological metagenomes</taxon>
    </lineage>
</organism>
<reference evidence="1" key="1">
    <citation type="submission" date="2018-05" db="EMBL/GenBank/DDBJ databases">
        <authorList>
            <person name="Lanie J.A."/>
            <person name="Ng W.-L."/>
            <person name="Kazmierczak K.M."/>
            <person name="Andrzejewski T.M."/>
            <person name="Davidsen T.M."/>
            <person name="Wayne K.J."/>
            <person name="Tettelin H."/>
            <person name="Glass J.I."/>
            <person name="Rusch D."/>
            <person name="Podicherti R."/>
            <person name="Tsui H.-C.T."/>
            <person name="Winkler M.E."/>
        </authorList>
    </citation>
    <scope>NUCLEOTIDE SEQUENCE</scope>
</reference>
<evidence type="ECO:0000313" key="1">
    <source>
        <dbReference type="EMBL" id="SVE57546.1"/>
    </source>
</evidence>
<feature type="non-terminal residue" evidence="1">
    <location>
        <position position="1"/>
    </location>
</feature>
<name>A0A383EL10_9ZZZZ</name>
<dbReference type="AlphaFoldDB" id="A0A383EL10"/>
<dbReference type="EMBL" id="UINC01226874">
    <property type="protein sequence ID" value="SVE57546.1"/>
    <property type="molecule type" value="Genomic_DNA"/>
</dbReference>
<accession>A0A383EL10</accession>
<gene>
    <name evidence="1" type="ORF">METZ01_LOCUS510400</name>
</gene>
<protein>
    <submittedName>
        <fullName evidence="1">Uncharacterized protein</fullName>
    </submittedName>
</protein>
<proteinExistence type="predicted"/>